<dbReference type="EMBL" id="CAJOBD010001694">
    <property type="protein sequence ID" value="CAF3824387.1"/>
    <property type="molecule type" value="Genomic_DNA"/>
</dbReference>
<name>A0A819CSJ8_9BILA</name>
<evidence type="ECO:0000313" key="1">
    <source>
        <dbReference type="EMBL" id="CAF3824387.1"/>
    </source>
</evidence>
<reference evidence="1" key="1">
    <citation type="submission" date="2021-02" db="EMBL/GenBank/DDBJ databases">
        <authorList>
            <person name="Nowell W R."/>
        </authorList>
    </citation>
    <scope>NUCLEOTIDE SEQUENCE</scope>
</reference>
<proteinExistence type="predicted"/>
<dbReference type="Proteomes" id="UP000663836">
    <property type="component" value="Unassembled WGS sequence"/>
</dbReference>
<accession>A0A819CSJ8</accession>
<protein>
    <submittedName>
        <fullName evidence="1">Uncharacterized protein</fullName>
    </submittedName>
</protein>
<comment type="caution">
    <text evidence="1">The sequence shown here is derived from an EMBL/GenBank/DDBJ whole genome shotgun (WGS) entry which is preliminary data.</text>
</comment>
<organism evidence="1 2">
    <name type="scientific">Rotaria sordida</name>
    <dbReference type="NCBI Taxonomy" id="392033"/>
    <lineage>
        <taxon>Eukaryota</taxon>
        <taxon>Metazoa</taxon>
        <taxon>Spiralia</taxon>
        <taxon>Gnathifera</taxon>
        <taxon>Rotifera</taxon>
        <taxon>Eurotatoria</taxon>
        <taxon>Bdelloidea</taxon>
        <taxon>Philodinida</taxon>
        <taxon>Philodinidae</taxon>
        <taxon>Rotaria</taxon>
    </lineage>
</organism>
<gene>
    <name evidence="1" type="ORF">JBS370_LOCUS16661</name>
</gene>
<evidence type="ECO:0000313" key="2">
    <source>
        <dbReference type="Proteomes" id="UP000663836"/>
    </source>
</evidence>
<dbReference type="AlphaFoldDB" id="A0A819CSJ8"/>
<sequence length="67" mass="7588">MNNSNKIVKNLLDIQLITLTELIIPTLLSRPVIFDSTKMNNLCTLDIKLTETYNIVLTKTAYDDSTT</sequence>